<gene>
    <name evidence="9" type="primary">ATP13A3_1</name>
    <name evidence="9" type="ORF">FJT64_009980</name>
</gene>
<evidence type="ECO:0000313" key="9">
    <source>
        <dbReference type="EMBL" id="KAF0291934.1"/>
    </source>
</evidence>
<dbReference type="GO" id="GO:0046872">
    <property type="term" value="F:metal ion binding"/>
    <property type="evidence" value="ECO:0007669"/>
    <property type="project" value="UniProtKB-KW"/>
</dbReference>
<keyword evidence="2" id="KW-0597">Phosphoprotein</keyword>
<keyword evidence="8" id="KW-0472">Membrane</keyword>
<keyword evidence="8" id="KW-0812">Transmembrane</keyword>
<keyword evidence="8" id="KW-1133">Transmembrane helix</keyword>
<dbReference type="PANTHER" id="PTHR45630:SF8">
    <property type="entry name" value="CATION-TRANSPORTING ATPASE"/>
    <property type="match status" value="1"/>
</dbReference>
<dbReference type="Proteomes" id="UP000440578">
    <property type="component" value="Unassembled WGS sequence"/>
</dbReference>
<dbReference type="GO" id="GO:0019829">
    <property type="term" value="F:ATPase-coupled monoatomic cation transmembrane transporter activity"/>
    <property type="evidence" value="ECO:0007669"/>
    <property type="project" value="TreeGrafter"/>
</dbReference>
<comment type="caution">
    <text evidence="9">The sequence shown here is derived from an EMBL/GenBank/DDBJ whole genome shotgun (WGS) entry which is preliminary data.</text>
</comment>
<dbReference type="GO" id="GO:0016020">
    <property type="term" value="C:membrane"/>
    <property type="evidence" value="ECO:0007669"/>
    <property type="project" value="UniProtKB-SubCell"/>
</dbReference>
<dbReference type="OrthoDB" id="48943at2759"/>
<dbReference type="PANTHER" id="PTHR45630">
    <property type="entry name" value="CATION-TRANSPORTING ATPASE-RELATED"/>
    <property type="match status" value="1"/>
</dbReference>
<evidence type="ECO:0000256" key="6">
    <source>
        <dbReference type="ARBA" id="ARBA00022842"/>
    </source>
</evidence>
<name>A0A6A4VK81_AMPAM</name>
<evidence type="ECO:0000313" key="10">
    <source>
        <dbReference type="Proteomes" id="UP000440578"/>
    </source>
</evidence>
<feature type="transmembrane region" description="Helical" evidence="8">
    <location>
        <begin position="86"/>
        <end position="106"/>
    </location>
</feature>
<dbReference type="GO" id="GO:0140358">
    <property type="term" value="F:P-type transmembrane transporter activity"/>
    <property type="evidence" value="ECO:0007669"/>
    <property type="project" value="InterPro"/>
</dbReference>
<proteinExistence type="predicted"/>
<sequence>MSTRRQCRVFIHFPVPLPPDDKPFDLDQSSQHTVLSGTTVLQTKASEHPLAVVIRTGFDTQKGALVRSVLFPKPVDFQFYADFTKYVLGCLVLGIVAACYSAYAWTVNNAPVATVVLFSLDMITFVVPAMLPINLSALYAFSRRRLRRSGIYCLCSKYILLCGGLDVFCFDKVGPRLHGAQLVIDVLFLT</sequence>
<dbReference type="InterPro" id="IPR023298">
    <property type="entry name" value="ATPase_P-typ_TM_dom_sf"/>
</dbReference>
<feature type="transmembrane region" description="Helical" evidence="8">
    <location>
        <begin position="112"/>
        <end position="141"/>
    </location>
</feature>
<organism evidence="9 10">
    <name type="scientific">Amphibalanus amphitrite</name>
    <name type="common">Striped barnacle</name>
    <name type="synonym">Balanus amphitrite</name>
    <dbReference type="NCBI Taxonomy" id="1232801"/>
    <lineage>
        <taxon>Eukaryota</taxon>
        <taxon>Metazoa</taxon>
        <taxon>Ecdysozoa</taxon>
        <taxon>Arthropoda</taxon>
        <taxon>Crustacea</taxon>
        <taxon>Multicrustacea</taxon>
        <taxon>Cirripedia</taxon>
        <taxon>Thoracica</taxon>
        <taxon>Thoracicalcarea</taxon>
        <taxon>Balanomorpha</taxon>
        <taxon>Balanoidea</taxon>
        <taxon>Balanidae</taxon>
        <taxon>Amphibalaninae</taxon>
        <taxon>Amphibalanus</taxon>
    </lineage>
</organism>
<keyword evidence="5" id="KW-0067">ATP-binding</keyword>
<dbReference type="GO" id="GO:0005524">
    <property type="term" value="F:ATP binding"/>
    <property type="evidence" value="ECO:0007669"/>
    <property type="project" value="UniProtKB-KW"/>
</dbReference>
<evidence type="ECO:0000256" key="2">
    <source>
        <dbReference type="ARBA" id="ARBA00022553"/>
    </source>
</evidence>
<protein>
    <submittedName>
        <fullName evidence="9">Putative cation-transporting ATPase 13A3</fullName>
    </submittedName>
</protein>
<evidence type="ECO:0000256" key="4">
    <source>
        <dbReference type="ARBA" id="ARBA00022741"/>
    </source>
</evidence>
<dbReference type="GO" id="GO:0015203">
    <property type="term" value="F:polyamine transmembrane transporter activity"/>
    <property type="evidence" value="ECO:0007669"/>
    <property type="project" value="TreeGrafter"/>
</dbReference>
<evidence type="ECO:0000256" key="7">
    <source>
        <dbReference type="ARBA" id="ARBA00022967"/>
    </source>
</evidence>
<keyword evidence="3" id="KW-0479">Metal-binding</keyword>
<accession>A0A6A4VK81</accession>
<keyword evidence="4" id="KW-0547">Nucleotide-binding</keyword>
<reference evidence="9 10" key="1">
    <citation type="submission" date="2019-07" db="EMBL/GenBank/DDBJ databases">
        <title>Draft genome assembly of a fouling barnacle, Amphibalanus amphitrite (Darwin, 1854): The first reference genome for Thecostraca.</title>
        <authorList>
            <person name="Kim W."/>
        </authorList>
    </citation>
    <scope>NUCLEOTIDE SEQUENCE [LARGE SCALE GENOMIC DNA]</scope>
    <source>
        <strain evidence="9">SNU_AA5</strain>
        <tissue evidence="9">Soma without cirri and trophi</tissue>
    </source>
</reference>
<keyword evidence="6" id="KW-0460">Magnesium</keyword>
<dbReference type="GO" id="GO:0006874">
    <property type="term" value="P:intracellular calcium ion homeostasis"/>
    <property type="evidence" value="ECO:0007669"/>
    <property type="project" value="TreeGrafter"/>
</dbReference>
<keyword evidence="10" id="KW-1185">Reference proteome</keyword>
<evidence type="ECO:0000256" key="3">
    <source>
        <dbReference type="ARBA" id="ARBA00022723"/>
    </source>
</evidence>
<dbReference type="EMBL" id="VIIS01001847">
    <property type="protein sequence ID" value="KAF0291934.1"/>
    <property type="molecule type" value="Genomic_DNA"/>
</dbReference>
<dbReference type="InterPro" id="IPR006544">
    <property type="entry name" value="P-type_TPase_V"/>
</dbReference>
<dbReference type="SUPFAM" id="SSF81665">
    <property type="entry name" value="Calcium ATPase, transmembrane domain M"/>
    <property type="match status" value="1"/>
</dbReference>
<evidence type="ECO:0000256" key="8">
    <source>
        <dbReference type="SAM" id="Phobius"/>
    </source>
</evidence>
<keyword evidence="7" id="KW-1278">Translocase</keyword>
<dbReference type="Gene3D" id="2.70.150.10">
    <property type="entry name" value="Calcium-transporting ATPase, cytoplasmic transduction domain A"/>
    <property type="match status" value="1"/>
</dbReference>
<evidence type="ECO:0000256" key="5">
    <source>
        <dbReference type="ARBA" id="ARBA00022840"/>
    </source>
</evidence>
<dbReference type="AlphaFoldDB" id="A0A6A4VK81"/>
<evidence type="ECO:0000256" key="1">
    <source>
        <dbReference type="ARBA" id="ARBA00004141"/>
    </source>
</evidence>
<comment type="subcellular location">
    <subcellularLocation>
        <location evidence="1">Membrane</location>
        <topology evidence="1">Multi-pass membrane protein</topology>
    </subcellularLocation>
</comment>